<dbReference type="Gene3D" id="3.90.180.10">
    <property type="entry name" value="Medium-chain alcohol dehydrogenases, catalytic domain"/>
    <property type="match status" value="1"/>
</dbReference>
<dbReference type="InterPro" id="IPR047122">
    <property type="entry name" value="Trans-enoyl_RdTase-like"/>
</dbReference>
<evidence type="ECO:0000259" key="1">
    <source>
        <dbReference type="SMART" id="SM00829"/>
    </source>
</evidence>
<proteinExistence type="predicted"/>
<organism evidence="2 3">
    <name type="scientific">Mycena alexandri</name>
    <dbReference type="NCBI Taxonomy" id="1745969"/>
    <lineage>
        <taxon>Eukaryota</taxon>
        <taxon>Fungi</taxon>
        <taxon>Dikarya</taxon>
        <taxon>Basidiomycota</taxon>
        <taxon>Agaricomycotina</taxon>
        <taxon>Agaricomycetes</taxon>
        <taxon>Agaricomycetidae</taxon>
        <taxon>Agaricales</taxon>
        <taxon>Marasmiineae</taxon>
        <taxon>Mycenaceae</taxon>
        <taxon>Mycena</taxon>
    </lineage>
</organism>
<dbReference type="InterPro" id="IPR011032">
    <property type="entry name" value="GroES-like_sf"/>
</dbReference>
<dbReference type="GO" id="GO:0016651">
    <property type="term" value="F:oxidoreductase activity, acting on NAD(P)H"/>
    <property type="evidence" value="ECO:0007669"/>
    <property type="project" value="InterPro"/>
</dbReference>
<gene>
    <name evidence="2" type="ORF">C8F04DRAFT_1213927</name>
</gene>
<dbReference type="InterPro" id="IPR036291">
    <property type="entry name" value="NAD(P)-bd_dom_sf"/>
</dbReference>
<feature type="domain" description="Enoyl reductase (ER)" evidence="1">
    <location>
        <begin position="8"/>
        <end position="316"/>
    </location>
</feature>
<dbReference type="Gene3D" id="3.40.50.720">
    <property type="entry name" value="NAD(P)-binding Rossmann-like Domain"/>
    <property type="match status" value="1"/>
</dbReference>
<evidence type="ECO:0000313" key="3">
    <source>
        <dbReference type="Proteomes" id="UP001218188"/>
    </source>
</evidence>
<protein>
    <submittedName>
        <fullName evidence="2">Chaperonin 10-like protein</fullName>
    </submittedName>
</protein>
<dbReference type="Pfam" id="PF08240">
    <property type="entry name" value="ADH_N"/>
    <property type="match status" value="1"/>
</dbReference>
<dbReference type="SMART" id="SM00829">
    <property type="entry name" value="PKS_ER"/>
    <property type="match status" value="1"/>
</dbReference>
<dbReference type="PANTHER" id="PTHR45348:SF2">
    <property type="entry name" value="ZINC-TYPE ALCOHOL DEHYDROGENASE-LIKE PROTEIN C2E1P3.01"/>
    <property type="match status" value="1"/>
</dbReference>
<dbReference type="InterPro" id="IPR013154">
    <property type="entry name" value="ADH-like_N"/>
</dbReference>
<dbReference type="AlphaFoldDB" id="A0AAD6S5Q7"/>
<dbReference type="EMBL" id="JARJCM010000245">
    <property type="protein sequence ID" value="KAJ7020958.1"/>
    <property type="molecule type" value="Genomic_DNA"/>
</dbReference>
<evidence type="ECO:0000313" key="2">
    <source>
        <dbReference type="EMBL" id="KAJ7020958.1"/>
    </source>
</evidence>
<dbReference type="PANTHER" id="PTHR45348">
    <property type="entry name" value="HYPOTHETICAL OXIDOREDUCTASE (EUROFUNG)"/>
    <property type="match status" value="1"/>
</dbReference>
<comment type="caution">
    <text evidence="2">The sequence shown here is derived from an EMBL/GenBank/DDBJ whole genome shotgun (WGS) entry which is preliminary data.</text>
</comment>
<keyword evidence="3" id="KW-1185">Reference proteome</keyword>
<dbReference type="SUPFAM" id="SSF50129">
    <property type="entry name" value="GroES-like"/>
    <property type="match status" value="1"/>
</dbReference>
<name>A0AAD6S5Q7_9AGAR</name>
<dbReference type="Proteomes" id="UP001218188">
    <property type="component" value="Unassembled WGS sequence"/>
</dbReference>
<accession>A0AAD6S5Q7</accession>
<dbReference type="SUPFAM" id="SSF51735">
    <property type="entry name" value="NAD(P)-binding Rossmann-fold domains"/>
    <property type="match status" value="1"/>
</dbReference>
<sequence length="327" mass="35264">MKALVTRGNGTFELQDVKIPSFNSDQILVKVVAAAQNPTDWKTLLLNKKPGLVLGCDFSGIVDEIGSDVPAGLRKLGERVAGFVHGGITSNGAFAEYVVIEALVIVIPDSLTFERAAQLGAASMTVCQALYQCLGLPMPIQPTQQPADILIWSGTSATGQYAVQFAKLAGLPDEVFDYADSRTPKKIVRATGGTLKYAMDCISEGMTPNQVSMSLGNEGGTIATLLPYQSRREDARTAFILVYSIFGQAVEFPFEFPANLEHRDNAKMYCKVVSEVLSTLPVKTVPVRLYPHGLSSVHEGFEDMKAGKVHAEKITYRIADTPGLVSC</sequence>
<reference evidence="2" key="1">
    <citation type="submission" date="2023-03" db="EMBL/GenBank/DDBJ databases">
        <title>Massive genome expansion in bonnet fungi (Mycena s.s.) driven by repeated elements and novel gene families across ecological guilds.</title>
        <authorList>
            <consortium name="Lawrence Berkeley National Laboratory"/>
            <person name="Harder C.B."/>
            <person name="Miyauchi S."/>
            <person name="Viragh M."/>
            <person name="Kuo A."/>
            <person name="Thoen E."/>
            <person name="Andreopoulos B."/>
            <person name="Lu D."/>
            <person name="Skrede I."/>
            <person name="Drula E."/>
            <person name="Henrissat B."/>
            <person name="Morin E."/>
            <person name="Kohler A."/>
            <person name="Barry K."/>
            <person name="LaButti K."/>
            <person name="Morin E."/>
            <person name="Salamov A."/>
            <person name="Lipzen A."/>
            <person name="Mereny Z."/>
            <person name="Hegedus B."/>
            <person name="Baldrian P."/>
            <person name="Stursova M."/>
            <person name="Weitz H."/>
            <person name="Taylor A."/>
            <person name="Grigoriev I.V."/>
            <person name="Nagy L.G."/>
            <person name="Martin F."/>
            <person name="Kauserud H."/>
        </authorList>
    </citation>
    <scope>NUCLEOTIDE SEQUENCE</scope>
    <source>
        <strain evidence="2">CBHHK200</strain>
    </source>
</reference>
<dbReference type="CDD" id="cd08249">
    <property type="entry name" value="enoyl_reductase_like"/>
    <property type="match status" value="1"/>
</dbReference>
<dbReference type="InterPro" id="IPR020843">
    <property type="entry name" value="ER"/>
</dbReference>